<dbReference type="EMBL" id="CP072648">
    <property type="protein sequence ID" value="QUW02728.1"/>
    <property type="molecule type" value="Genomic_DNA"/>
</dbReference>
<proteinExistence type="predicted"/>
<dbReference type="InterPro" id="IPR009282">
    <property type="entry name" value="DUF937"/>
</dbReference>
<protein>
    <submittedName>
        <fullName evidence="1">DUF937 domain-containing protein</fullName>
    </submittedName>
</protein>
<reference evidence="1 2" key="1">
    <citation type="submission" date="2021-03" db="EMBL/GenBank/DDBJ databases">
        <title>Genomic and phenotypic characterization of Chloracidobacterium isolates provides evidence for multiple species.</title>
        <authorList>
            <person name="Saini M.K."/>
            <person name="Costas A.M.G."/>
            <person name="Tank M."/>
            <person name="Bryant D.A."/>
        </authorList>
    </citation>
    <scope>NUCLEOTIDE SEQUENCE [LARGE SCALE GENOMIC DNA]</scope>
    <source>
        <strain evidence="1 2">BV2-C</strain>
    </source>
</reference>
<accession>A0ABX8BAS0</accession>
<name>A0ABX8BAS0_9BACT</name>
<evidence type="ECO:0000313" key="2">
    <source>
        <dbReference type="Proteomes" id="UP000676506"/>
    </source>
</evidence>
<sequence>MSDLIGGLLQQLAGPALSRLSQTIGADEAATSKAVAVAVPLLVGALARNTVQPEGAQALHQAVVKDHDGSILDDVVGFLGGGQAGSGAGILRHVLGEQRPAVEQNLAQAAGLAPTAAGQMLELLAPVVMGWIGLTQRQQGLDASGVANLLSGQAKATPGNVLGALNTLLDADKDGSALDDVARFAMGFFKRK</sequence>
<dbReference type="Proteomes" id="UP000676506">
    <property type="component" value="Chromosome 1"/>
</dbReference>
<dbReference type="Pfam" id="PF06078">
    <property type="entry name" value="DUF937"/>
    <property type="match status" value="1"/>
</dbReference>
<evidence type="ECO:0000313" key="1">
    <source>
        <dbReference type="EMBL" id="QUW02728.1"/>
    </source>
</evidence>
<keyword evidence="2" id="KW-1185">Reference proteome</keyword>
<organism evidence="1 2">
    <name type="scientific">Chloracidobacterium validum</name>
    <dbReference type="NCBI Taxonomy" id="2821543"/>
    <lineage>
        <taxon>Bacteria</taxon>
        <taxon>Pseudomonadati</taxon>
        <taxon>Acidobacteriota</taxon>
        <taxon>Terriglobia</taxon>
        <taxon>Terriglobales</taxon>
        <taxon>Acidobacteriaceae</taxon>
        <taxon>Chloracidobacterium</taxon>
    </lineage>
</organism>
<gene>
    <name evidence="1" type="ORF">J8C06_10360</name>
</gene>
<dbReference type="RefSeq" id="WP_211428619.1">
    <property type="nucleotide sequence ID" value="NZ_CP072648.1"/>
</dbReference>